<gene>
    <name evidence="2" type="primary">38</name>
    <name evidence="2" type="ORF">PBI_GOLDEN_38</name>
</gene>
<accession>A0A2P1CFN1</accession>
<dbReference type="Proteomes" id="UP000241292">
    <property type="component" value="Segment"/>
</dbReference>
<evidence type="ECO:0000313" key="3">
    <source>
        <dbReference type="Proteomes" id="UP000241292"/>
    </source>
</evidence>
<keyword evidence="3" id="KW-1185">Reference proteome</keyword>
<feature type="compositionally biased region" description="Basic and acidic residues" evidence="1">
    <location>
        <begin position="91"/>
        <end position="100"/>
    </location>
</feature>
<sequence>MASKNTAAVLDEELEGTEVEASHKATIEEAIQQVVETFGVSVKRSRLKGLRALAYFAFVNAINDGTLDDLVAQTIDGVDELPTGWTLERAARAEKAEKPAPAKAPAKKTAAAKAPAKAPAKTAAKKAPAKAAPAKTARKRPTR</sequence>
<evidence type="ECO:0000256" key="1">
    <source>
        <dbReference type="SAM" id="MobiDB-lite"/>
    </source>
</evidence>
<dbReference type="OrthoDB" id="34148at10239"/>
<protein>
    <submittedName>
        <fullName evidence="2">Uncharacterized protein</fullName>
    </submittedName>
</protein>
<proteinExistence type="predicted"/>
<organism evidence="2 3">
    <name type="scientific">Microbacterium phage Golden</name>
    <dbReference type="NCBI Taxonomy" id="2099624"/>
    <lineage>
        <taxon>Viruses</taxon>
        <taxon>Duplodnaviria</taxon>
        <taxon>Heunggongvirae</taxon>
        <taxon>Uroviricota</taxon>
        <taxon>Caudoviricetes</taxon>
        <taxon>Kojivirus</taxon>
        <taxon>Kojivirus golden</taxon>
    </lineage>
</organism>
<feature type="region of interest" description="Disordered" evidence="1">
    <location>
        <begin position="91"/>
        <end position="143"/>
    </location>
</feature>
<evidence type="ECO:0000313" key="2">
    <source>
        <dbReference type="EMBL" id="AVJ49785.1"/>
    </source>
</evidence>
<dbReference type="RefSeq" id="YP_009624179.1">
    <property type="nucleotide sequence ID" value="NC_042117.1"/>
</dbReference>
<dbReference type="GeneID" id="40101019"/>
<dbReference type="KEGG" id="vg:40101019"/>
<feature type="compositionally biased region" description="Low complexity" evidence="1">
    <location>
        <begin position="101"/>
        <end position="122"/>
    </location>
</feature>
<reference evidence="2 3" key="1">
    <citation type="submission" date="2018-02" db="EMBL/GenBank/DDBJ databases">
        <authorList>
            <person name="Ashman T.L."/>
            <person name="Iles K.S."/>
            <person name="Zack K.M."/>
            <person name="Garlena R.A."/>
            <person name="Russell D.A."/>
            <person name="Pope W.H."/>
            <person name="Jacobs-Sera D."/>
            <person name="Hatfull G.F."/>
        </authorList>
    </citation>
    <scope>NUCLEOTIDE SEQUENCE [LARGE SCALE GENOMIC DNA]</scope>
</reference>
<dbReference type="EMBL" id="MG925343">
    <property type="protein sequence ID" value="AVJ49785.1"/>
    <property type="molecule type" value="Genomic_DNA"/>
</dbReference>
<name>A0A2P1CFN1_9CAUD</name>